<evidence type="ECO:0008006" key="5">
    <source>
        <dbReference type="Google" id="ProtNLM"/>
    </source>
</evidence>
<feature type="chain" id="PRO_5045293395" description="Lipoprotein" evidence="2">
    <location>
        <begin position="23"/>
        <end position="220"/>
    </location>
</feature>
<keyword evidence="2" id="KW-0732">Signal</keyword>
<feature type="coiled-coil region" evidence="1">
    <location>
        <begin position="118"/>
        <end position="163"/>
    </location>
</feature>
<evidence type="ECO:0000313" key="4">
    <source>
        <dbReference type="Proteomes" id="UP001339429"/>
    </source>
</evidence>
<comment type="caution">
    <text evidence="3">The sequence shown here is derived from an EMBL/GenBank/DDBJ whole genome shotgun (WGS) entry which is preliminary data.</text>
</comment>
<evidence type="ECO:0000313" key="3">
    <source>
        <dbReference type="EMBL" id="MEC6897199.1"/>
    </source>
</evidence>
<gene>
    <name evidence="3" type="ORF">VXS00_00840</name>
</gene>
<proteinExistence type="predicted"/>
<reference evidence="3 4" key="1">
    <citation type="submission" date="2024-01" db="EMBL/GenBank/DDBJ databases">
        <title>Active colonisers of the gastrointestinal tract of Atlantic salmon farmed in a warm water region.</title>
        <authorList>
            <person name="Bowman J.P."/>
        </authorList>
    </citation>
    <scope>NUCLEOTIDE SEQUENCE [LARGE SCALE GENOMIC DNA]</scope>
    <source>
        <strain evidence="3 4">S4MW1</strain>
    </source>
</reference>
<evidence type="ECO:0000256" key="1">
    <source>
        <dbReference type="SAM" id="Coils"/>
    </source>
</evidence>
<feature type="signal peptide" evidence="2">
    <location>
        <begin position="1"/>
        <end position="22"/>
    </location>
</feature>
<evidence type="ECO:0000256" key="2">
    <source>
        <dbReference type="SAM" id="SignalP"/>
    </source>
</evidence>
<accession>A0ABU6LDK5</accession>
<keyword evidence="1" id="KW-0175">Coiled coil</keyword>
<dbReference type="EMBL" id="JAYXUD010000001">
    <property type="protein sequence ID" value="MEC6897199.1"/>
    <property type="molecule type" value="Genomic_DNA"/>
</dbReference>
<dbReference type="RefSeq" id="WP_327766067.1">
    <property type="nucleotide sequence ID" value="NZ_JAYXUC010000001.1"/>
</dbReference>
<name>A0ABU6LDK5_9GAMM</name>
<organism evidence="3 4">
    <name type="scientific">Photobacterium piscicola</name>
    <dbReference type="NCBI Taxonomy" id="1378299"/>
    <lineage>
        <taxon>Bacteria</taxon>
        <taxon>Pseudomonadati</taxon>
        <taxon>Pseudomonadota</taxon>
        <taxon>Gammaproteobacteria</taxon>
        <taxon>Vibrionales</taxon>
        <taxon>Vibrionaceae</taxon>
        <taxon>Photobacterium</taxon>
    </lineage>
</organism>
<protein>
    <recommendedName>
        <fullName evidence="5">Lipoprotein</fullName>
    </recommendedName>
</protein>
<keyword evidence="4" id="KW-1185">Reference proteome</keyword>
<sequence length="220" mass="23693">MLKKTSIYILSAVCLFTQVGCAQKGGSNPFGDNATNSSDLVIQSDTEEQIMKQAAITGTIGGVAVSALLISTVGKDWPLPVQMAVSIGGTLAINAIAKYIAMDQIAMLNDVTLDNDKKEDLLTKARKVNADVAQLNSKLKISIKKYKKNKKGLSTELATAKVNQKDAEQALKNRKQLLNTLVKGSAQYNEFAKEVKILEKENAKFASTIKQLSNMEVGAV</sequence>
<dbReference type="Proteomes" id="UP001339429">
    <property type="component" value="Unassembled WGS sequence"/>
</dbReference>